<proteinExistence type="predicted"/>
<accession>A0A0E9PNJ4</accession>
<dbReference type="EMBL" id="GBXM01102917">
    <property type="protein sequence ID" value="JAH05660.1"/>
    <property type="molecule type" value="Transcribed_RNA"/>
</dbReference>
<protein>
    <submittedName>
        <fullName evidence="2">Uncharacterized protein</fullName>
    </submittedName>
</protein>
<reference evidence="2" key="1">
    <citation type="submission" date="2014-11" db="EMBL/GenBank/DDBJ databases">
        <authorList>
            <person name="Amaro Gonzalez C."/>
        </authorList>
    </citation>
    <scope>NUCLEOTIDE SEQUENCE</scope>
</reference>
<sequence>MSQFLRVLQLSTVYIITGCLYGHFDTLKFTLKKSPQPFPMYILYVAMCYQCAKCISCQVFFR</sequence>
<feature type="transmembrane region" description="Helical" evidence="1">
    <location>
        <begin position="40"/>
        <end position="61"/>
    </location>
</feature>
<keyword evidence="1" id="KW-1133">Transmembrane helix</keyword>
<reference evidence="2" key="2">
    <citation type="journal article" date="2015" name="Fish Shellfish Immunol.">
        <title>Early steps in the European eel (Anguilla anguilla)-Vibrio vulnificus interaction in the gills: Role of the RtxA13 toxin.</title>
        <authorList>
            <person name="Callol A."/>
            <person name="Pajuelo D."/>
            <person name="Ebbesson L."/>
            <person name="Teles M."/>
            <person name="MacKenzie S."/>
            <person name="Amaro C."/>
        </authorList>
    </citation>
    <scope>NUCLEOTIDE SEQUENCE</scope>
</reference>
<keyword evidence="1" id="KW-0472">Membrane</keyword>
<evidence type="ECO:0000256" key="1">
    <source>
        <dbReference type="SAM" id="Phobius"/>
    </source>
</evidence>
<evidence type="ECO:0000313" key="2">
    <source>
        <dbReference type="EMBL" id="JAH05660.1"/>
    </source>
</evidence>
<dbReference type="AlphaFoldDB" id="A0A0E9PNJ4"/>
<name>A0A0E9PNJ4_ANGAN</name>
<organism evidence="2">
    <name type="scientific">Anguilla anguilla</name>
    <name type="common">European freshwater eel</name>
    <name type="synonym">Muraena anguilla</name>
    <dbReference type="NCBI Taxonomy" id="7936"/>
    <lineage>
        <taxon>Eukaryota</taxon>
        <taxon>Metazoa</taxon>
        <taxon>Chordata</taxon>
        <taxon>Craniata</taxon>
        <taxon>Vertebrata</taxon>
        <taxon>Euteleostomi</taxon>
        <taxon>Actinopterygii</taxon>
        <taxon>Neopterygii</taxon>
        <taxon>Teleostei</taxon>
        <taxon>Anguilliformes</taxon>
        <taxon>Anguillidae</taxon>
        <taxon>Anguilla</taxon>
    </lineage>
</organism>
<keyword evidence="1" id="KW-0812">Transmembrane</keyword>
<dbReference type="PROSITE" id="PS51257">
    <property type="entry name" value="PROKAR_LIPOPROTEIN"/>
    <property type="match status" value="1"/>
</dbReference>
<feature type="transmembrane region" description="Helical" evidence="1">
    <location>
        <begin position="7"/>
        <end position="24"/>
    </location>
</feature>